<dbReference type="CDD" id="cd11072">
    <property type="entry name" value="CYP71-like"/>
    <property type="match status" value="1"/>
</dbReference>
<dbReference type="InterPro" id="IPR036396">
    <property type="entry name" value="Cyt_P450_sf"/>
</dbReference>
<dbReference type="Proteomes" id="UP001652660">
    <property type="component" value="Chromosome 5c"/>
</dbReference>
<evidence type="ECO:0000256" key="10">
    <source>
        <dbReference type="ARBA" id="ARBA00023033"/>
    </source>
</evidence>
<evidence type="ECO:0000256" key="2">
    <source>
        <dbReference type="ARBA" id="ARBA00004167"/>
    </source>
</evidence>
<dbReference type="InterPro" id="IPR001128">
    <property type="entry name" value="Cyt_P450"/>
</dbReference>
<dbReference type="PRINTS" id="PR00463">
    <property type="entry name" value="EP450I"/>
</dbReference>
<dbReference type="InterPro" id="IPR002401">
    <property type="entry name" value="Cyt_P450_E_grp-I"/>
</dbReference>
<evidence type="ECO:0000256" key="3">
    <source>
        <dbReference type="ARBA" id="ARBA00010617"/>
    </source>
</evidence>
<evidence type="ECO:0000256" key="12">
    <source>
        <dbReference type="RuleBase" id="RU000461"/>
    </source>
</evidence>
<dbReference type="SUPFAM" id="SSF48264">
    <property type="entry name" value="Cytochrome P450"/>
    <property type="match status" value="1"/>
</dbReference>
<evidence type="ECO:0000256" key="6">
    <source>
        <dbReference type="ARBA" id="ARBA00022723"/>
    </source>
</evidence>
<keyword evidence="14" id="KW-1185">Reference proteome</keyword>
<keyword evidence="7 13" id="KW-1133">Transmembrane helix</keyword>
<evidence type="ECO:0000256" key="5">
    <source>
        <dbReference type="ARBA" id="ARBA00022692"/>
    </source>
</evidence>
<keyword evidence="8 12" id="KW-0560">Oxidoreductase</keyword>
<feature type="transmembrane region" description="Helical" evidence="13">
    <location>
        <begin position="77"/>
        <end position="98"/>
    </location>
</feature>
<evidence type="ECO:0000256" key="4">
    <source>
        <dbReference type="ARBA" id="ARBA00022617"/>
    </source>
</evidence>
<comment type="cofactor">
    <cofactor evidence="1">
        <name>heme</name>
        <dbReference type="ChEBI" id="CHEBI:30413"/>
    </cofactor>
</comment>
<reference evidence="14" key="1">
    <citation type="journal article" date="2025" name="Foods">
        <title>Unveiling the Microbial Signatures of Arabica Coffee Cherries: Insights into Ripeness Specific Diversity, Functional Traits, and Implications for Quality and Safety.</title>
        <authorList>
            <consortium name="RefSeq"/>
            <person name="Tenea G.N."/>
            <person name="Cifuentes V."/>
            <person name="Reyes P."/>
            <person name="Cevallos-Vallejos M."/>
        </authorList>
    </citation>
    <scope>NUCLEOTIDE SEQUENCE [LARGE SCALE GENOMIC DNA]</scope>
</reference>
<dbReference type="RefSeq" id="XP_027064588.2">
    <property type="nucleotide sequence ID" value="XM_027208787.2"/>
</dbReference>
<dbReference type="PANTHER" id="PTHR47953">
    <property type="entry name" value="OS08G0105600 PROTEIN"/>
    <property type="match status" value="1"/>
</dbReference>
<keyword evidence="4 12" id="KW-0349">Heme</keyword>
<gene>
    <name evidence="15" type="primary">LOC113690759</name>
</gene>
<keyword evidence="5 13" id="KW-0812">Transmembrane</keyword>
<dbReference type="PROSITE" id="PS00086">
    <property type="entry name" value="CYTOCHROME_P450"/>
    <property type="match status" value="1"/>
</dbReference>
<sequence>MNDNDLIFAYSPNLVSANVLFYNSTDIAFSPYGDYWRQLRKICTLELLSSRQIQMFRSIREEEASNMIRSISSREGLAVNLSTMISSLAFSIVAQAVYGKRSKYHNEFMSAIKDVTKLMGGFSIVDMYPSIKILEKITGMRHKLQRTHKIADKALENILNEHRVKRAESKPGNGEAKEDLVDVLLRIQQSGEFSAPLTDNNIKAVIFDVFSGGSESSATTLMWSVAEMINNPEVLKRAQDEVREIYADRGNIDESRIHKLKYLQAVIKEVFQLHPAAPLLVPRECSEKCEIYGYEIPVKTRVIINAWAIMRDPKRWIEPEKFYPERFLDSEIDFRGQNFSYIPFGAGRRICPGISFALTSIQVPLAQLLYHFDWKLPAGFEQEQLDITETFGLAVRPKQDLVLIPMPYFRPPSM</sequence>
<evidence type="ECO:0000256" key="7">
    <source>
        <dbReference type="ARBA" id="ARBA00022989"/>
    </source>
</evidence>
<evidence type="ECO:0000256" key="1">
    <source>
        <dbReference type="ARBA" id="ARBA00001971"/>
    </source>
</evidence>
<reference evidence="15" key="2">
    <citation type="submission" date="2025-08" db="UniProtKB">
        <authorList>
            <consortium name="RefSeq"/>
        </authorList>
    </citation>
    <scope>IDENTIFICATION</scope>
    <source>
        <tissue evidence="15">Leaves</tissue>
    </source>
</reference>
<dbReference type="InterPro" id="IPR017972">
    <property type="entry name" value="Cyt_P450_CS"/>
</dbReference>
<evidence type="ECO:0000256" key="8">
    <source>
        <dbReference type="ARBA" id="ARBA00023002"/>
    </source>
</evidence>
<keyword evidence="10 12" id="KW-0503">Monooxygenase</keyword>
<accession>A0A6P6SEK0</accession>
<dbReference type="Gene3D" id="1.10.630.10">
    <property type="entry name" value="Cytochrome P450"/>
    <property type="match status" value="1"/>
</dbReference>
<organism evidence="14 15">
    <name type="scientific">Coffea arabica</name>
    <name type="common">Arabian coffee</name>
    <dbReference type="NCBI Taxonomy" id="13443"/>
    <lineage>
        <taxon>Eukaryota</taxon>
        <taxon>Viridiplantae</taxon>
        <taxon>Streptophyta</taxon>
        <taxon>Embryophyta</taxon>
        <taxon>Tracheophyta</taxon>
        <taxon>Spermatophyta</taxon>
        <taxon>Magnoliopsida</taxon>
        <taxon>eudicotyledons</taxon>
        <taxon>Gunneridae</taxon>
        <taxon>Pentapetalae</taxon>
        <taxon>asterids</taxon>
        <taxon>lamiids</taxon>
        <taxon>Gentianales</taxon>
        <taxon>Rubiaceae</taxon>
        <taxon>Ixoroideae</taxon>
        <taxon>Gardenieae complex</taxon>
        <taxon>Bertiereae - Coffeeae clade</taxon>
        <taxon>Coffeeae</taxon>
        <taxon>Coffea</taxon>
    </lineage>
</organism>
<comment type="subcellular location">
    <subcellularLocation>
        <location evidence="2">Membrane</location>
        <topology evidence="2">Single-pass membrane protein</topology>
    </subcellularLocation>
</comment>
<protein>
    <submittedName>
        <fullName evidence="15">Tabersonine 16-hydroxylase 2-like isoform X3</fullName>
    </submittedName>
</protein>
<name>A0A6P6SEK0_COFAR</name>
<keyword evidence="11 13" id="KW-0472">Membrane</keyword>
<dbReference type="InterPro" id="IPR052306">
    <property type="entry name" value="CYP450_71D"/>
</dbReference>
<dbReference type="Pfam" id="PF00067">
    <property type="entry name" value="p450"/>
    <property type="match status" value="1"/>
</dbReference>
<evidence type="ECO:0000256" key="13">
    <source>
        <dbReference type="SAM" id="Phobius"/>
    </source>
</evidence>
<dbReference type="OrthoDB" id="185373at2759"/>
<comment type="similarity">
    <text evidence="3 12">Belongs to the cytochrome P450 family.</text>
</comment>
<dbReference type="PRINTS" id="PR00385">
    <property type="entry name" value="P450"/>
</dbReference>
<evidence type="ECO:0000256" key="9">
    <source>
        <dbReference type="ARBA" id="ARBA00023004"/>
    </source>
</evidence>
<dbReference type="PANTHER" id="PTHR47953:SF19">
    <property type="entry name" value="OS06G0641600 PROTEIN"/>
    <property type="match status" value="1"/>
</dbReference>
<dbReference type="GeneID" id="113690759"/>
<evidence type="ECO:0000313" key="14">
    <source>
        <dbReference type="Proteomes" id="UP001652660"/>
    </source>
</evidence>
<proteinExistence type="inferred from homology"/>
<keyword evidence="9 12" id="KW-0408">Iron</keyword>
<evidence type="ECO:0000256" key="11">
    <source>
        <dbReference type="ARBA" id="ARBA00023136"/>
    </source>
</evidence>
<evidence type="ECO:0000313" key="15">
    <source>
        <dbReference type="RefSeq" id="XP_027064588.2"/>
    </source>
</evidence>
<keyword evidence="6 12" id="KW-0479">Metal-binding</keyword>